<dbReference type="Gene3D" id="1.25.40.20">
    <property type="entry name" value="Ankyrin repeat-containing domain"/>
    <property type="match status" value="1"/>
</dbReference>
<gene>
    <name evidence="2" type="ORF">FGADI_11174</name>
</gene>
<reference evidence="2" key="1">
    <citation type="journal article" date="2020" name="BMC Genomics">
        <title>Correction to: Identification and distribution of gene clusters required for synthesis of sphingolipid metabolism inhibitors in diverse species of the filamentous fungus Fusarium.</title>
        <authorList>
            <person name="Kim H.S."/>
            <person name="Lohmar J.M."/>
            <person name="Busman M."/>
            <person name="Brown D.W."/>
            <person name="Naumann T.A."/>
            <person name="Divon H.H."/>
            <person name="Lysoe E."/>
            <person name="Uhlig S."/>
            <person name="Proctor R.H."/>
        </authorList>
    </citation>
    <scope>NUCLEOTIDE SEQUENCE</scope>
    <source>
        <strain evidence="2">NRRL 45417</strain>
    </source>
</reference>
<keyword evidence="3" id="KW-1185">Reference proteome</keyword>
<evidence type="ECO:0000256" key="1">
    <source>
        <dbReference type="PROSITE-ProRule" id="PRU00023"/>
    </source>
</evidence>
<dbReference type="InterPro" id="IPR036770">
    <property type="entry name" value="Ankyrin_rpt-contain_sf"/>
</dbReference>
<proteinExistence type="predicted"/>
<dbReference type="PROSITE" id="PS50088">
    <property type="entry name" value="ANK_REPEAT"/>
    <property type="match status" value="1"/>
</dbReference>
<reference evidence="2" key="2">
    <citation type="submission" date="2020-05" db="EMBL/GenBank/DDBJ databases">
        <authorList>
            <person name="Kim H.-S."/>
            <person name="Proctor R.H."/>
            <person name="Brown D.W."/>
        </authorList>
    </citation>
    <scope>NUCLEOTIDE SEQUENCE</scope>
    <source>
        <strain evidence="2">NRRL 45417</strain>
    </source>
</reference>
<protein>
    <recommendedName>
        <fullName evidence="4">Ankyrin repeat protein</fullName>
    </recommendedName>
</protein>
<dbReference type="AlphaFoldDB" id="A0A8H4SVC6"/>
<accession>A0A8H4SVC6</accession>
<evidence type="ECO:0008006" key="4">
    <source>
        <dbReference type="Google" id="ProtNLM"/>
    </source>
</evidence>
<keyword evidence="1" id="KW-0040">ANK repeat</keyword>
<feature type="non-terminal residue" evidence="2">
    <location>
        <position position="972"/>
    </location>
</feature>
<evidence type="ECO:0000313" key="2">
    <source>
        <dbReference type="EMBL" id="KAF4946536.1"/>
    </source>
</evidence>
<name>A0A8H4SVC6_9HYPO</name>
<dbReference type="PROSITE" id="PS50297">
    <property type="entry name" value="ANK_REP_REGION"/>
    <property type="match status" value="1"/>
</dbReference>
<dbReference type="Proteomes" id="UP000604273">
    <property type="component" value="Unassembled WGS sequence"/>
</dbReference>
<dbReference type="InterPro" id="IPR002110">
    <property type="entry name" value="Ankyrin_rpt"/>
</dbReference>
<dbReference type="EMBL" id="JABFAI010000317">
    <property type="protein sequence ID" value="KAF4946536.1"/>
    <property type="molecule type" value="Genomic_DNA"/>
</dbReference>
<dbReference type="OrthoDB" id="1577640at2759"/>
<dbReference type="SUPFAM" id="SSF48403">
    <property type="entry name" value="Ankyrin repeat"/>
    <property type="match status" value="1"/>
</dbReference>
<organism evidence="2 3">
    <name type="scientific">Fusarium gaditjirri</name>
    <dbReference type="NCBI Taxonomy" id="282569"/>
    <lineage>
        <taxon>Eukaryota</taxon>
        <taxon>Fungi</taxon>
        <taxon>Dikarya</taxon>
        <taxon>Ascomycota</taxon>
        <taxon>Pezizomycotina</taxon>
        <taxon>Sordariomycetes</taxon>
        <taxon>Hypocreomycetidae</taxon>
        <taxon>Hypocreales</taxon>
        <taxon>Nectriaceae</taxon>
        <taxon>Fusarium</taxon>
        <taxon>Fusarium nisikadoi species complex</taxon>
    </lineage>
</organism>
<sequence length="972" mass="110435">MSGEAISSLLSRCGDSAGQDCKSPFIFHSLQEQFNLVRDFPEISNYLEFGQLSRLVLLEDEDKVKDFLEKYPSSINEINHLGQTPIHIAVQTQNATILRVLVNHADGRVLNTKDNNGHYAIDHATDALCHTRKPGKEPGLKVCNGCEVLNLLLHSDSAIFTRIAQRAMQLPWLHTTPGCIEGQKNIIRCLALRRKELRTLAQRELTPSERQILKFYQPGLLDQKAAQTQRFLEAKRCHVPTHLKVYDNPESPEDSKSIYMLISQGEVAEYALQSGFIMPMTLFDDIFRLLAEWLSSAGRFLGDGDFLFSSYISWLVDHGGDLYSTVPTLWGCTTAAHYFMTYLGMSRYSFENGNRIPLSPKVSSIIFEEDNVDGCRCQCSPKGCTPLSKFLAVRNRPQTWFHTFEIATIIRFVLEHLEYMCALLRHVGYDLTEEHWIDSAAVRHFTFLILDLRHTCCLLGNLDGEEARGPLSAEDCYEIEEEDSSRLELLEELVVEFGRERGNYADLISFVREYWAPRVEAVYREVDSYVLTETQVQSAEAFGVVWECYGPQLPPCDDILPVDTEEEEVLPRIPFPHDTIASSYISGSRESSFQQQSILLKQSASHLHSSATPDIAHVAFNITTASEPFLSSHSNKKRLCQRRARVEQPEAIIIMPREPPPWRGARIVIEGKKATLVSEEGAVIANTVGNLHGRGYFDANQHPKGEWITTSIRNRGTLIWDRETFGPQDIVEPSMHVHYSEESYDYGAPRRLLIGYSAYTLEPVLASIDLEVFYISEDLTYEDLCGLQLETISEGFLLESEVILHHSLTVPGNIRALKLLLLRKDWSKAFHGGDLTVEGAKDLAYQSSQSLYHGRAPVTLARIKPATTAQVPSHKKPYLQRSVIPDQPYGPENRQLHEVLPRARSHIWFKDPEGFVYKAPYMSNMRYPERLYHELAAFARAHSSDKFNATAMLFAVQLWYDIEDHPDKMLER</sequence>
<evidence type="ECO:0000313" key="3">
    <source>
        <dbReference type="Proteomes" id="UP000604273"/>
    </source>
</evidence>
<feature type="repeat" description="ANK" evidence="1">
    <location>
        <begin position="81"/>
        <end position="104"/>
    </location>
</feature>
<comment type="caution">
    <text evidence="2">The sequence shown here is derived from an EMBL/GenBank/DDBJ whole genome shotgun (WGS) entry which is preliminary data.</text>
</comment>